<dbReference type="AlphaFoldDB" id="A0A852T495"/>
<organism evidence="2 3">
    <name type="scientific">Neobacillus niacini</name>
    <dbReference type="NCBI Taxonomy" id="86668"/>
    <lineage>
        <taxon>Bacteria</taxon>
        <taxon>Bacillati</taxon>
        <taxon>Bacillota</taxon>
        <taxon>Bacilli</taxon>
        <taxon>Bacillales</taxon>
        <taxon>Bacillaceae</taxon>
        <taxon>Neobacillus</taxon>
    </lineage>
</organism>
<dbReference type="GO" id="GO:0004553">
    <property type="term" value="F:hydrolase activity, hydrolyzing O-glycosyl compounds"/>
    <property type="evidence" value="ECO:0007669"/>
    <property type="project" value="InterPro"/>
</dbReference>
<dbReference type="InterPro" id="IPR022616">
    <property type="entry name" value="Glyco_hydro_4_C"/>
</dbReference>
<reference evidence="3" key="2">
    <citation type="submission" date="2020-08" db="EMBL/GenBank/DDBJ databases">
        <title>The Agave Microbiome: Exploring the role of microbial communities in plant adaptations to desert environments.</title>
        <authorList>
            <person name="Partida-Martinez L.P."/>
        </authorList>
    </citation>
    <scope>NUCLEOTIDE SEQUENCE [LARGE SCALE GENOMIC DNA]</scope>
    <source>
        <strain evidence="3">AT2.8</strain>
    </source>
</reference>
<reference evidence="3" key="1">
    <citation type="submission" date="2020-07" db="EMBL/GenBank/DDBJ databases">
        <authorList>
            <person name="Partida-Martinez L."/>
            <person name="Huntemann M."/>
            <person name="Clum A."/>
            <person name="Wang J."/>
            <person name="Palaniappan K."/>
            <person name="Ritter S."/>
            <person name="Chen I.-M."/>
            <person name="Stamatis D."/>
            <person name="Reddy T."/>
            <person name="O'Malley R."/>
            <person name="Daum C."/>
            <person name="Shapiro N."/>
            <person name="Ivanova N."/>
            <person name="Kyrpides N."/>
            <person name="Woyke T."/>
        </authorList>
    </citation>
    <scope>NUCLEOTIDE SEQUENCE [LARGE SCALE GENOMIC DNA]</scope>
    <source>
        <strain evidence="3">AT2.8</strain>
    </source>
</reference>
<dbReference type="GO" id="GO:0016616">
    <property type="term" value="F:oxidoreductase activity, acting on the CH-OH group of donors, NAD or NADP as acceptor"/>
    <property type="evidence" value="ECO:0007669"/>
    <property type="project" value="InterPro"/>
</dbReference>
<evidence type="ECO:0000313" key="2">
    <source>
        <dbReference type="EMBL" id="NYE03383.1"/>
    </source>
</evidence>
<feature type="domain" description="Glycosyl hydrolase family 4 C-terminal" evidence="1">
    <location>
        <begin position="1"/>
        <end position="33"/>
    </location>
</feature>
<dbReference type="EMBL" id="JACCBX010000001">
    <property type="protein sequence ID" value="NYE03383.1"/>
    <property type="molecule type" value="Genomic_DNA"/>
</dbReference>
<gene>
    <name evidence="2" type="ORF">F4694_000102</name>
</gene>
<name>A0A852T495_9BACI</name>
<accession>A0A852T495</accession>
<dbReference type="Gene3D" id="3.90.110.10">
    <property type="entry name" value="Lactate dehydrogenase/glycoside hydrolase, family 4, C-terminal"/>
    <property type="match status" value="1"/>
</dbReference>
<protein>
    <submittedName>
        <fullName evidence="2">Alpha-galactosidase/6-phospho-beta-glucosidase family protein</fullName>
    </submittedName>
</protein>
<dbReference type="InterPro" id="IPR015955">
    <property type="entry name" value="Lactate_DH/Glyco_Ohase_4_C"/>
</dbReference>
<sequence>MIDTQLASEKILVEAITEGSYEKALQAFILNKTIPSAIVAKKILDDLIEANKDFWPTLTKKFEEGVYV</sequence>
<proteinExistence type="predicted"/>
<dbReference type="Proteomes" id="UP000548423">
    <property type="component" value="Unassembled WGS sequence"/>
</dbReference>
<dbReference type="SUPFAM" id="SSF56327">
    <property type="entry name" value="LDH C-terminal domain-like"/>
    <property type="match status" value="1"/>
</dbReference>
<dbReference type="Pfam" id="PF11975">
    <property type="entry name" value="Glyco_hydro_4C"/>
    <property type="match status" value="1"/>
</dbReference>
<evidence type="ECO:0000313" key="3">
    <source>
        <dbReference type="Proteomes" id="UP000548423"/>
    </source>
</evidence>
<comment type="caution">
    <text evidence="2">The sequence shown here is derived from an EMBL/GenBank/DDBJ whole genome shotgun (WGS) entry which is preliminary data.</text>
</comment>
<evidence type="ECO:0000259" key="1">
    <source>
        <dbReference type="Pfam" id="PF11975"/>
    </source>
</evidence>